<accession>A0A5N7MSC0</accession>
<proteinExistence type="predicted"/>
<organism evidence="1 2">
    <name type="scientific">Microvirga tunisiensis</name>
    <dbReference type="NCBI Taxonomy" id="2108360"/>
    <lineage>
        <taxon>Bacteria</taxon>
        <taxon>Pseudomonadati</taxon>
        <taxon>Pseudomonadota</taxon>
        <taxon>Alphaproteobacteria</taxon>
        <taxon>Hyphomicrobiales</taxon>
        <taxon>Methylobacteriaceae</taxon>
        <taxon>Microvirga</taxon>
    </lineage>
</organism>
<dbReference type="RefSeq" id="WP_152716638.1">
    <property type="nucleotide sequence ID" value="NZ_VOSJ01000287.1"/>
</dbReference>
<dbReference type="Proteomes" id="UP000403266">
    <property type="component" value="Unassembled WGS sequence"/>
</dbReference>
<name>A0A5N7MSC0_9HYPH</name>
<protein>
    <submittedName>
        <fullName evidence="1">Uncharacterized protein</fullName>
    </submittedName>
</protein>
<sequence length="80" mass="8298">MDVVVTPAALKPAGTWTLNDRLGRPLGTITEVSPSLFVIAANRNSGLSAMGAANFPSLNDAMTAIARHMKGECQLSSGAR</sequence>
<gene>
    <name evidence="1" type="ORF">FS320_32960</name>
</gene>
<dbReference type="AlphaFoldDB" id="A0A5N7MSC0"/>
<comment type="caution">
    <text evidence="1">The sequence shown here is derived from an EMBL/GenBank/DDBJ whole genome shotgun (WGS) entry which is preliminary data.</text>
</comment>
<dbReference type="OrthoDB" id="8450050at2"/>
<reference evidence="1 2" key="1">
    <citation type="journal article" date="2019" name="Syst. Appl. Microbiol.">
        <title>Microvirga tunisiensis sp. nov., a root nodule symbiotic bacterium isolated from Lupinus micranthus and L. luteus grown in Northern Tunisia.</title>
        <authorList>
            <person name="Msaddak A."/>
            <person name="Rejili M."/>
            <person name="Duran D."/>
            <person name="Mars M."/>
            <person name="Palacios J.M."/>
            <person name="Ruiz-Argueso T."/>
            <person name="Rey L."/>
            <person name="Imperial J."/>
        </authorList>
    </citation>
    <scope>NUCLEOTIDE SEQUENCE [LARGE SCALE GENOMIC DNA]</scope>
    <source>
        <strain evidence="1 2">Lmie10</strain>
    </source>
</reference>
<evidence type="ECO:0000313" key="2">
    <source>
        <dbReference type="Proteomes" id="UP000403266"/>
    </source>
</evidence>
<dbReference type="EMBL" id="VOSK01000265">
    <property type="protein sequence ID" value="MPR29758.1"/>
    <property type="molecule type" value="Genomic_DNA"/>
</dbReference>
<evidence type="ECO:0000313" key="1">
    <source>
        <dbReference type="EMBL" id="MPR29758.1"/>
    </source>
</evidence>
<keyword evidence="2" id="KW-1185">Reference proteome</keyword>